<sequence length="88" mass="9834">MSLDIEWPRYPTDTGPTDISSPDIPEAESGFFVDYEVFDDVIGPLQREADALNPGNPPDSRPDNLRQWRITPVTSSPRPMPHGLLLTD</sequence>
<accession>A0A9W6S6G9</accession>
<evidence type="ECO:0000256" key="1">
    <source>
        <dbReference type="SAM" id="MobiDB-lite"/>
    </source>
</evidence>
<proteinExistence type="predicted"/>
<feature type="region of interest" description="Disordered" evidence="1">
    <location>
        <begin position="1"/>
        <end position="26"/>
    </location>
</feature>
<dbReference type="Proteomes" id="UP001165074">
    <property type="component" value="Unassembled WGS sequence"/>
</dbReference>
<comment type="caution">
    <text evidence="2">The sequence shown here is derived from an EMBL/GenBank/DDBJ whole genome shotgun (WGS) entry which is preliminary data.</text>
</comment>
<dbReference type="AlphaFoldDB" id="A0A9W6S6G9"/>
<gene>
    <name evidence="2" type="ORF">Airi02_041890</name>
</gene>
<name>A0A9W6S6G9_9ACTN</name>
<keyword evidence="3" id="KW-1185">Reference proteome</keyword>
<organism evidence="2 3">
    <name type="scientific">Actinoallomurus iriomotensis</name>
    <dbReference type="NCBI Taxonomy" id="478107"/>
    <lineage>
        <taxon>Bacteria</taxon>
        <taxon>Bacillati</taxon>
        <taxon>Actinomycetota</taxon>
        <taxon>Actinomycetes</taxon>
        <taxon>Streptosporangiales</taxon>
        <taxon>Thermomonosporaceae</taxon>
        <taxon>Actinoallomurus</taxon>
    </lineage>
</organism>
<evidence type="ECO:0000313" key="2">
    <source>
        <dbReference type="EMBL" id="GLY86260.1"/>
    </source>
</evidence>
<reference evidence="2" key="1">
    <citation type="submission" date="2023-03" db="EMBL/GenBank/DDBJ databases">
        <title>Actinoallomurus iriomotensis NBRC 103684.</title>
        <authorList>
            <person name="Ichikawa N."/>
            <person name="Sato H."/>
            <person name="Tonouchi N."/>
        </authorList>
    </citation>
    <scope>NUCLEOTIDE SEQUENCE</scope>
    <source>
        <strain evidence="2">NBRC 103684</strain>
    </source>
</reference>
<evidence type="ECO:0000313" key="3">
    <source>
        <dbReference type="Proteomes" id="UP001165074"/>
    </source>
</evidence>
<protein>
    <submittedName>
        <fullName evidence="2">Uncharacterized protein</fullName>
    </submittedName>
</protein>
<dbReference type="EMBL" id="BSTK01000005">
    <property type="protein sequence ID" value="GLY86260.1"/>
    <property type="molecule type" value="Genomic_DNA"/>
</dbReference>